<evidence type="ECO:0000313" key="3">
    <source>
        <dbReference type="Proteomes" id="UP001237642"/>
    </source>
</evidence>
<gene>
    <name evidence="2" type="ORF">POM88_048582</name>
</gene>
<evidence type="ECO:0000313" key="2">
    <source>
        <dbReference type="EMBL" id="KAK1355326.1"/>
    </source>
</evidence>
<dbReference type="AlphaFoldDB" id="A0AAD8GVI1"/>
<protein>
    <submittedName>
        <fullName evidence="2">Uncharacterized protein</fullName>
    </submittedName>
</protein>
<reference evidence="2" key="2">
    <citation type="submission" date="2023-05" db="EMBL/GenBank/DDBJ databases">
        <authorList>
            <person name="Schelkunov M.I."/>
        </authorList>
    </citation>
    <scope>NUCLEOTIDE SEQUENCE</scope>
    <source>
        <strain evidence="2">Hsosn_3</strain>
        <tissue evidence="2">Leaf</tissue>
    </source>
</reference>
<accession>A0AAD8GVI1</accession>
<sequence>MGLTFNSSITISFLILKFNYSELNLKDVLLFTRFIGNLDLCGRQINKPCKTSLGFPAVLPHAESDKVAAPTKKYSRYVKGAVIGAIRSYDGHSFRALFRRQVNVKATAVTSDRNGLNSTERDGIVEETSANAEKLVVDCSREEQVQTSEVARSDLVKKNPMMMVLHKIEAIQNHLNFDYLHDHPDQSMQHSNHHSHSKKQLYQD</sequence>
<name>A0AAD8GVI1_9APIA</name>
<proteinExistence type="predicted"/>
<dbReference type="EMBL" id="JAUIZM010000011">
    <property type="protein sequence ID" value="KAK1355326.1"/>
    <property type="molecule type" value="Genomic_DNA"/>
</dbReference>
<reference evidence="2" key="1">
    <citation type="submission" date="2023-02" db="EMBL/GenBank/DDBJ databases">
        <title>Genome of toxic invasive species Heracleum sosnowskyi carries increased number of genes despite the absence of recent whole-genome duplications.</title>
        <authorList>
            <person name="Schelkunov M."/>
            <person name="Shtratnikova V."/>
            <person name="Makarenko M."/>
            <person name="Klepikova A."/>
            <person name="Omelchenko D."/>
            <person name="Novikova G."/>
            <person name="Obukhova E."/>
            <person name="Bogdanov V."/>
            <person name="Penin A."/>
            <person name="Logacheva M."/>
        </authorList>
    </citation>
    <scope>NUCLEOTIDE SEQUENCE</scope>
    <source>
        <strain evidence="2">Hsosn_3</strain>
        <tissue evidence="2">Leaf</tissue>
    </source>
</reference>
<feature type="region of interest" description="Disordered" evidence="1">
    <location>
        <begin position="182"/>
        <end position="204"/>
    </location>
</feature>
<dbReference type="Proteomes" id="UP001237642">
    <property type="component" value="Unassembled WGS sequence"/>
</dbReference>
<keyword evidence="3" id="KW-1185">Reference proteome</keyword>
<evidence type="ECO:0000256" key="1">
    <source>
        <dbReference type="SAM" id="MobiDB-lite"/>
    </source>
</evidence>
<comment type="caution">
    <text evidence="2">The sequence shown here is derived from an EMBL/GenBank/DDBJ whole genome shotgun (WGS) entry which is preliminary data.</text>
</comment>
<organism evidence="2 3">
    <name type="scientific">Heracleum sosnowskyi</name>
    <dbReference type="NCBI Taxonomy" id="360622"/>
    <lineage>
        <taxon>Eukaryota</taxon>
        <taxon>Viridiplantae</taxon>
        <taxon>Streptophyta</taxon>
        <taxon>Embryophyta</taxon>
        <taxon>Tracheophyta</taxon>
        <taxon>Spermatophyta</taxon>
        <taxon>Magnoliopsida</taxon>
        <taxon>eudicotyledons</taxon>
        <taxon>Gunneridae</taxon>
        <taxon>Pentapetalae</taxon>
        <taxon>asterids</taxon>
        <taxon>campanulids</taxon>
        <taxon>Apiales</taxon>
        <taxon>Apiaceae</taxon>
        <taxon>Apioideae</taxon>
        <taxon>apioid superclade</taxon>
        <taxon>Tordylieae</taxon>
        <taxon>Tordyliinae</taxon>
        <taxon>Heracleum</taxon>
    </lineage>
</organism>
<feature type="compositionally biased region" description="Basic residues" evidence="1">
    <location>
        <begin position="191"/>
        <end position="204"/>
    </location>
</feature>